<feature type="transmembrane region" description="Helical" evidence="7">
    <location>
        <begin position="12"/>
        <end position="33"/>
    </location>
</feature>
<feature type="transmembrane region" description="Helical" evidence="7">
    <location>
        <begin position="80"/>
        <end position="98"/>
    </location>
</feature>
<keyword evidence="3" id="KW-1003">Cell membrane</keyword>
<feature type="transmembrane region" description="Helical" evidence="7">
    <location>
        <begin position="227"/>
        <end position="248"/>
    </location>
</feature>
<feature type="transmembrane region" description="Helical" evidence="7">
    <location>
        <begin position="200"/>
        <end position="221"/>
    </location>
</feature>
<dbReference type="InterPro" id="IPR020846">
    <property type="entry name" value="MFS_dom"/>
</dbReference>
<dbReference type="Proteomes" id="UP000243706">
    <property type="component" value="Chromosome 1"/>
</dbReference>
<feature type="domain" description="Major facilitator superfamily (MFS) profile" evidence="8">
    <location>
        <begin position="15"/>
        <end position="471"/>
    </location>
</feature>
<dbReference type="PANTHER" id="PTHR42718:SF24">
    <property type="entry name" value="MAJOR FACILITATOR SUPERFAMILY (MFS) PROFILE DOMAIN-CONTAINING PROTEIN"/>
    <property type="match status" value="1"/>
</dbReference>
<dbReference type="InterPro" id="IPR004638">
    <property type="entry name" value="EmrB-like"/>
</dbReference>
<dbReference type="OrthoDB" id="9816041at2"/>
<keyword evidence="12" id="KW-1185">Reference proteome</keyword>
<dbReference type="Pfam" id="PF07690">
    <property type="entry name" value="MFS_1"/>
    <property type="match status" value="1"/>
</dbReference>
<accession>A0A240C604</accession>
<feature type="transmembrane region" description="Helical" evidence="7">
    <location>
        <begin position="169"/>
        <end position="188"/>
    </location>
</feature>
<feature type="transmembrane region" description="Helical" evidence="7">
    <location>
        <begin position="299"/>
        <end position="321"/>
    </location>
</feature>
<feature type="transmembrane region" description="Helical" evidence="7">
    <location>
        <begin position="333"/>
        <end position="352"/>
    </location>
</feature>
<organism evidence="10 11">
    <name type="scientific">Staphylococcus muscae</name>
    <dbReference type="NCBI Taxonomy" id="1294"/>
    <lineage>
        <taxon>Bacteria</taxon>
        <taxon>Bacillati</taxon>
        <taxon>Bacillota</taxon>
        <taxon>Bacilli</taxon>
        <taxon>Bacillales</taxon>
        <taxon>Staphylococcaceae</taxon>
        <taxon>Staphylococcus</taxon>
    </lineage>
</organism>
<evidence type="ECO:0000256" key="5">
    <source>
        <dbReference type="ARBA" id="ARBA00022989"/>
    </source>
</evidence>
<dbReference type="InterPro" id="IPR036259">
    <property type="entry name" value="MFS_trans_sf"/>
</dbReference>
<comment type="subcellular location">
    <subcellularLocation>
        <location evidence="1">Cell membrane</location>
        <topology evidence="1">Multi-pass membrane protein</topology>
    </subcellularLocation>
</comment>
<dbReference type="SUPFAM" id="SSF103473">
    <property type="entry name" value="MFS general substrate transporter"/>
    <property type="match status" value="1"/>
</dbReference>
<feature type="transmembrane region" description="Helical" evidence="7">
    <location>
        <begin position="358"/>
        <end position="384"/>
    </location>
</feature>
<dbReference type="AlphaFoldDB" id="A0A240C604"/>
<dbReference type="Proteomes" id="UP000652995">
    <property type="component" value="Unassembled WGS sequence"/>
</dbReference>
<dbReference type="PANTHER" id="PTHR42718">
    <property type="entry name" value="MAJOR FACILITATOR SUPERFAMILY MULTIDRUG TRANSPORTER MFSC"/>
    <property type="match status" value="1"/>
</dbReference>
<evidence type="ECO:0000313" key="9">
    <source>
        <dbReference type="EMBL" id="GGA85898.1"/>
    </source>
</evidence>
<dbReference type="Gene3D" id="1.20.1720.10">
    <property type="entry name" value="Multidrug resistance protein D"/>
    <property type="match status" value="1"/>
</dbReference>
<dbReference type="PRINTS" id="PR01036">
    <property type="entry name" value="TCRTETB"/>
</dbReference>
<reference evidence="9" key="4">
    <citation type="submission" date="2024-05" db="EMBL/GenBank/DDBJ databases">
        <authorList>
            <person name="Sun Q."/>
            <person name="Sedlacek I."/>
        </authorList>
    </citation>
    <scope>NUCLEOTIDE SEQUENCE</scope>
    <source>
        <strain evidence="9">CCM 4175</strain>
    </source>
</reference>
<evidence type="ECO:0000256" key="3">
    <source>
        <dbReference type="ARBA" id="ARBA00022475"/>
    </source>
</evidence>
<dbReference type="NCBIfam" id="TIGR00711">
    <property type="entry name" value="efflux_EmrB"/>
    <property type="match status" value="1"/>
</dbReference>
<dbReference type="PROSITE" id="PS50850">
    <property type="entry name" value="MFS"/>
    <property type="match status" value="1"/>
</dbReference>
<feature type="transmembrane region" description="Helical" evidence="7">
    <location>
        <begin position="447"/>
        <end position="467"/>
    </location>
</feature>
<feature type="transmembrane region" description="Helical" evidence="7">
    <location>
        <begin position="138"/>
        <end position="157"/>
    </location>
</feature>
<dbReference type="Gene3D" id="1.20.1250.20">
    <property type="entry name" value="MFS general substrate transporter like domains"/>
    <property type="match status" value="1"/>
</dbReference>
<dbReference type="CDD" id="cd17503">
    <property type="entry name" value="MFS_LmrB_MDR_like"/>
    <property type="match status" value="1"/>
</dbReference>
<dbReference type="EMBL" id="LT906464">
    <property type="protein sequence ID" value="SNW03541.1"/>
    <property type="molecule type" value="Genomic_DNA"/>
</dbReference>
<gene>
    <name evidence="10" type="primary">emrB_3</name>
    <name evidence="9" type="ORF">GCM10007183_07570</name>
    <name evidence="10" type="ORF">SAMEA4412661_01687</name>
</gene>
<evidence type="ECO:0000256" key="2">
    <source>
        <dbReference type="ARBA" id="ARBA00022448"/>
    </source>
</evidence>
<protein>
    <submittedName>
        <fullName evidence="9">Multidrug resistance protein</fullName>
    </submittedName>
    <submittedName>
        <fullName evidence="10">Multidrug resistance transporter protein</fullName>
    </submittedName>
</protein>
<evidence type="ECO:0000259" key="8">
    <source>
        <dbReference type="PROSITE" id="PS50850"/>
    </source>
</evidence>
<evidence type="ECO:0000313" key="10">
    <source>
        <dbReference type="EMBL" id="SNW03541.1"/>
    </source>
</evidence>
<reference evidence="12" key="3">
    <citation type="journal article" date="2019" name="Int. J. Syst. Evol. Microbiol.">
        <title>The Global Catalogue of Microorganisms (GCM) 10K type strain sequencing project: providing services to taxonomists for standard genome sequencing and annotation.</title>
        <authorList>
            <consortium name="The Broad Institute Genomics Platform"/>
            <consortium name="The Broad Institute Genome Sequencing Center for Infectious Disease"/>
            <person name="Wu L."/>
            <person name="Ma J."/>
        </authorList>
    </citation>
    <scope>NUCLEOTIDE SEQUENCE [LARGE SCALE GENOMIC DNA]</scope>
    <source>
        <strain evidence="12">CCM 4175</strain>
    </source>
</reference>
<dbReference type="KEGG" id="smus:C7J88_05100"/>
<evidence type="ECO:0000313" key="11">
    <source>
        <dbReference type="Proteomes" id="UP000243706"/>
    </source>
</evidence>
<feature type="transmembrane region" description="Helical" evidence="7">
    <location>
        <begin position="405"/>
        <end position="427"/>
    </location>
</feature>
<dbReference type="RefSeq" id="WP_095117558.1">
    <property type="nucleotide sequence ID" value="NZ_BMCB01000004.1"/>
</dbReference>
<keyword evidence="2" id="KW-0813">Transport</keyword>
<proteinExistence type="predicted"/>
<feature type="transmembrane region" description="Helical" evidence="7">
    <location>
        <begin position="110"/>
        <end position="131"/>
    </location>
</feature>
<feature type="transmembrane region" description="Helical" evidence="7">
    <location>
        <begin position="268"/>
        <end position="293"/>
    </location>
</feature>
<evidence type="ECO:0000256" key="4">
    <source>
        <dbReference type="ARBA" id="ARBA00022692"/>
    </source>
</evidence>
<evidence type="ECO:0000256" key="7">
    <source>
        <dbReference type="SAM" id="Phobius"/>
    </source>
</evidence>
<evidence type="ECO:0000256" key="6">
    <source>
        <dbReference type="ARBA" id="ARBA00023136"/>
    </source>
</evidence>
<evidence type="ECO:0000313" key="12">
    <source>
        <dbReference type="Proteomes" id="UP000652995"/>
    </source>
</evidence>
<name>A0A240C604_9STAP</name>
<sequence>MTSQVQVSREQRNIIVAVMLISAFIAILNQTLLNTALPAIMHGLNIDESTSQWLVTGFMLVNGIMIPLTAYFMDRIPTRRLYIIAMGMFLIGSVTAALSPNFMTLMIARVIQAMGAGIIMPLSQFTMFSLFPKDRRGFAMGLSGLVIQFAPAIGPTLSGVLVDHFSWRAPLYVVVVVAVIGYIFGMVYMRNFSDTRPVVLDKLSVVLSTLGFGLMLYSFSIAGSQGFHHPIVFVSLLISLLIVGIFVVRQLKIDNPILNLHAFETRTFTLTSIASMIAFTSMVGPALLIPLYVQNSLGLSAMLSGLVVLPGAVINGIMSVITGRLYDKFGARVLVIPGFAILLVSTFMMSQLTGHTAYLYVISMYTIRLFAISLIMMPLNTAGINSLSNEMMSHGTAIMNTLRTIAGSMGTALMVTLMSLGAAHYVAPTGMSTSLVQREAMAAGVDLAFYVTTVLVLIGFVISFFIYDRGKKIKTPKPRKQWQASNKTAH</sequence>
<keyword evidence="4 7" id="KW-0812">Transmembrane</keyword>
<dbReference type="GO" id="GO:0022857">
    <property type="term" value="F:transmembrane transporter activity"/>
    <property type="evidence" value="ECO:0007669"/>
    <property type="project" value="InterPro"/>
</dbReference>
<evidence type="ECO:0000256" key="1">
    <source>
        <dbReference type="ARBA" id="ARBA00004651"/>
    </source>
</evidence>
<dbReference type="GO" id="GO:0005886">
    <property type="term" value="C:plasma membrane"/>
    <property type="evidence" value="ECO:0007669"/>
    <property type="project" value="UniProtKB-SubCell"/>
</dbReference>
<dbReference type="EMBL" id="BMCB01000004">
    <property type="protein sequence ID" value="GGA85898.1"/>
    <property type="molecule type" value="Genomic_DNA"/>
</dbReference>
<reference evidence="9" key="1">
    <citation type="journal article" date="2014" name="Int. J. Syst. Evol. Microbiol.">
        <title>Complete genome of a new Firmicutes species belonging to the dominant human colonic microbiota ('Ruminococcus bicirculans') reveals two chromosomes and a selective capacity to utilize plant glucans.</title>
        <authorList>
            <consortium name="NISC Comparative Sequencing Program"/>
            <person name="Wegmann U."/>
            <person name="Louis P."/>
            <person name="Goesmann A."/>
            <person name="Henrissat B."/>
            <person name="Duncan S.H."/>
            <person name="Flint H.J."/>
        </authorList>
    </citation>
    <scope>NUCLEOTIDE SEQUENCE</scope>
    <source>
        <strain evidence="9">CCM 4175</strain>
    </source>
</reference>
<reference evidence="10 11" key="2">
    <citation type="submission" date="2017-06" db="EMBL/GenBank/DDBJ databases">
        <authorList>
            <consortium name="Pathogen Informatics"/>
        </authorList>
    </citation>
    <scope>NUCLEOTIDE SEQUENCE [LARGE SCALE GENOMIC DNA]</scope>
    <source>
        <strain evidence="10 11">NCTC13833</strain>
    </source>
</reference>
<keyword evidence="5 7" id="KW-1133">Transmembrane helix</keyword>
<dbReference type="InterPro" id="IPR011701">
    <property type="entry name" value="MFS"/>
</dbReference>
<keyword evidence="6 7" id="KW-0472">Membrane</keyword>
<feature type="transmembrane region" description="Helical" evidence="7">
    <location>
        <begin position="53"/>
        <end position="73"/>
    </location>
</feature>